<name>A0A081A5U3_PHYNI</name>
<dbReference type="OrthoDB" id="1883432at2759"/>
<gene>
    <name evidence="1" type="ORF">F444_09962</name>
</gene>
<evidence type="ECO:0000313" key="2">
    <source>
        <dbReference type="Proteomes" id="UP000028582"/>
    </source>
</evidence>
<comment type="caution">
    <text evidence="1">The sequence shown here is derived from an EMBL/GenBank/DDBJ whole genome shotgun (WGS) entry which is preliminary data.</text>
</comment>
<protein>
    <submittedName>
        <fullName evidence="1">Uncharacterized protein</fullName>
    </submittedName>
</protein>
<sequence length="158" mass="18095">MQNDLKDDKRPSLCSTSTLYATVYQSERSNVVGSSLLHGVLLGGVNVWTCVLRRTKASVLREDWATAEQIERAQLQLLNVVDFINKFHASAKTRLAVLSEKMTAIERKLRLVLLDCRGCSDADRSCWRHLDTLRMQCVRREFWQPRTQQSNATALRQT</sequence>
<dbReference type="AlphaFoldDB" id="A0A081A5U3"/>
<accession>A0A081A5U3</accession>
<evidence type="ECO:0000313" key="1">
    <source>
        <dbReference type="EMBL" id="ETO74254.1"/>
    </source>
</evidence>
<dbReference type="Proteomes" id="UP000028582">
    <property type="component" value="Unassembled WGS sequence"/>
</dbReference>
<dbReference type="Gene3D" id="1.20.5.110">
    <property type="match status" value="1"/>
</dbReference>
<proteinExistence type="predicted"/>
<reference evidence="1 2" key="1">
    <citation type="submission" date="2013-11" db="EMBL/GenBank/DDBJ databases">
        <title>The Genome Sequence of Phytophthora parasitica P1976.</title>
        <authorList>
            <consortium name="The Broad Institute Genomics Platform"/>
            <person name="Russ C."/>
            <person name="Tyler B."/>
            <person name="Panabieres F."/>
            <person name="Shan W."/>
            <person name="Tripathy S."/>
            <person name="Grunwald N."/>
            <person name="Machado M."/>
            <person name="Johnson C.S."/>
            <person name="Walker B."/>
            <person name="Young S."/>
            <person name="Zeng Q."/>
            <person name="Gargeya S."/>
            <person name="Fitzgerald M."/>
            <person name="Haas B."/>
            <person name="Abouelleil A."/>
            <person name="Allen A.W."/>
            <person name="Alvarado L."/>
            <person name="Arachchi H.M."/>
            <person name="Berlin A.M."/>
            <person name="Chapman S.B."/>
            <person name="Gainer-Dewar J."/>
            <person name="Goldberg J."/>
            <person name="Griggs A."/>
            <person name="Gujja S."/>
            <person name="Hansen M."/>
            <person name="Howarth C."/>
            <person name="Imamovic A."/>
            <person name="Ireland A."/>
            <person name="Larimer J."/>
            <person name="McCowan C."/>
            <person name="Murphy C."/>
            <person name="Pearson M."/>
            <person name="Poon T.W."/>
            <person name="Priest M."/>
            <person name="Roberts A."/>
            <person name="Saif S."/>
            <person name="Shea T."/>
            <person name="Sisk P."/>
            <person name="Sykes S."/>
            <person name="Wortman J."/>
            <person name="Nusbaum C."/>
            <person name="Birren B."/>
        </authorList>
    </citation>
    <scope>NUCLEOTIDE SEQUENCE [LARGE SCALE GENOMIC DNA]</scope>
    <source>
        <strain evidence="1 2">P1976</strain>
    </source>
</reference>
<organism evidence="1 2">
    <name type="scientific">Phytophthora nicotianae P1976</name>
    <dbReference type="NCBI Taxonomy" id="1317066"/>
    <lineage>
        <taxon>Eukaryota</taxon>
        <taxon>Sar</taxon>
        <taxon>Stramenopiles</taxon>
        <taxon>Oomycota</taxon>
        <taxon>Peronosporomycetes</taxon>
        <taxon>Peronosporales</taxon>
        <taxon>Peronosporaceae</taxon>
        <taxon>Phytophthora</taxon>
    </lineage>
</organism>
<dbReference type="EMBL" id="ANJA01001819">
    <property type="protein sequence ID" value="ETO74254.1"/>
    <property type="molecule type" value="Genomic_DNA"/>
</dbReference>